<feature type="non-terminal residue" evidence="1">
    <location>
        <position position="1"/>
    </location>
</feature>
<reference evidence="1" key="1">
    <citation type="journal article" date="2015" name="Nature">
        <title>Complex archaea that bridge the gap between prokaryotes and eukaryotes.</title>
        <authorList>
            <person name="Spang A."/>
            <person name="Saw J.H."/>
            <person name="Jorgensen S.L."/>
            <person name="Zaremba-Niedzwiedzka K."/>
            <person name="Martijn J."/>
            <person name="Lind A.E."/>
            <person name="van Eijk R."/>
            <person name="Schleper C."/>
            <person name="Guy L."/>
            <person name="Ettema T.J."/>
        </authorList>
    </citation>
    <scope>NUCLEOTIDE SEQUENCE</scope>
</reference>
<gene>
    <name evidence="1" type="ORF">LCGC14_1869150</name>
</gene>
<protein>
    <submittedName>
        <fullName evidence="1">Uncharacterized protein</fullName>
    </submittedName>
</protein>
<evidence type="ECO:0000313" key="1">
    <source>
        <dbReference type="EMBL" id="KKL93987.1"/>
    </source>
</evidence>
<sequence length="49" mass="5263">FLGILGASRDGRMSQLRDASPIDQNARSCIKKQAALKLRVGMCILSGES</sequence>
<accession>A0A0F9J485</accession>
<dbReference type="AlphaFoldDB" id="A0A0F9J485"/>
<proteinExistence type="predicted"/>
<comment type="caution">
    <text evidence="1">The sequence shown here is derived from an EMBL/GenBank/DDBJ whole genome shotgun (WGS) entry which is preliminary data.</text>
</comment>
<organism evidence="1">
    <name type="scientific">marine sediment metagenome</name>
    <dbReference type="NCBI Taxonomy" id="412755"/>
    <lineage>
        <taxon>unclassified sequences</taxon>
        <taxon>metagenomes</taxon>
        <taxon>ecological metagenomes</taxon>
    </lineage>
</organism>
<name>A0A0F9J485_9ZZZZ</name>
<dbReference type="EMBL" id="LAZR01019045">
    <property type="protein sequence ID" value="KKL93987.1"/>
    <property type="molecule type" value="Genomic_DNA"/>
</dbReference>